<dbReference type="GO" id="GO:0016853">
    <property type="term" value="F:isomerase activity"/>
    <property type="evidence" value="ECO:0007669"/>
    <property type="project" value="InterPro"/>
</dbReference>
<dbReference type="InterPro" id="IPR014718">
    <property type="entry name" value="GH-type_carb-bd"/>
</dbReference>
<proteinExistence type="predicted"/>
<name>A0A370KZM3_9HYPH</name>
<dbReference type="GO" id="GO:0030246">
    <property type="term" value="F:carbohydrate binding"/>
    <property type="evidence" value="ECO:0007669"/>
    <property type="project" value="InterPro"/>
</dbReference>
<dbReference type="GO" id="GO:0005975">
    <property type="term" value="P:carbohydrate metabolic process"/>
    <property type="evidence" value="ECO:0007669"/>
    <property type="project" value="InterPro"/>
</dbReference>
<dbReference type="AlphaFoldDB" id="A0A370KZM3"/>
<reference evidence="2" key="1">
    <citation type="submission" date="2018-07" db="EMBL/GenBank/DDBJ databases">
        <authorList>
            <person name="Safronova V.I."/>
            <person name="Chirak E.R."/>
            <person name="Sazanova A.L."/>
        </authorList>
    </citation>
    <scope>NUCLEOTIDE SEQUENCE [LARGE SCALE GENOMIC DNA]</scope>
    <source>
        <strain evidence="2">RCAM04685</strain>
    </source>
</reference>
<dbReference type="RefSeq" id="WP_114831895.1">
    <property type="nucleotide sequence ID" value="NZ_QQTO01000010.1"/>
</dbReference>
<dbReference type="CDD" id="cd09024">
    <property type="entry name" value="Aldose_epim_lacX"/>
    <property type="match status" value="1"/>
</dbReference>
<dbReference type="Pfam" id="PF01263">
    <property type="entry name" value="Aldose_epim"/>
    <property type="match status" value="1"/>
</dbReference>
<protein>
    <submittedName>
        <fullName evidence="1">Aldose 1-epimerase family protein</fullName>
    </submittedName>
</protein>
<evidence type="ECO:0000313" key="1">
    <source>
        <dbReference type="EMBL" id="RDJ20441.1"/>
    </source>
</evidence>
<comment type="caution">
    <text evidence="1">The sequence shown here is derived from an EMBL/GenBank/DDBJ whole genome shotgun (WGS) entry which is preliminary data.</text>
</comment>
<evidence type="ECO:0000313" key="2">
    <source>
        <dbReference type="Proteomes" id="UP000255207"/>
    </source>
</evidence>
<gene>
    <name evidence="1" type="ORF">DWE98_24260</name>
</gene>
<accession>A0A370KZM3</accession>
<organism evidence="1 2">
    <name type="scientific">Bosea caraganae</name>
    <dbReference type="NCBI Taxonomy" id="2763117"/>
    <lineage>
        <taxon>Bacteria</taxon>
        <taxon>Pseudomonadati</taxon>
        <taxon>Pseudomonadota</taxon>
        <taxon>Alphaproteobacteria</taxon>
        <taxon>Hyphomicrobiales</taxon>
        <taxon>Boseaceae</taxon>
        <taxon>Bosea</taxon>
    </lineage>
</organism>
<keyword evidence="2" id="KW-1185">Reference proteome</keyword>
<dbReference type="SUPFAM" id="SSF74650">
    <property type="entry name" value="Galactose mutarotase-like"/>
    <property type="match status" value="1"/>
</dbReference>
<dbReference type="OrthoDB" id="9795355at2"/>
<dbReference type="Proteomes" id="UP000255207">
    <property type="component" value="Unassembled WGS sequence"/>
</dbReference>
<dbReference type="Gene3D" id="2.70.98.10">
    <property type="match status" value="1"/>
</dbReference>
<sequence length="291" mass="31559">MPTIANDDLTVQIAPLGAELQAITDKAGRNWLWHGDPAFWAGRSPLLFPVIGKHRNGEVLIDGKHYPIPPHGIARTSTFELVEQARESCVLRLSDTAGSRAAYPFAFTFDMAYRLEGMTLVLEARIENRGDRPMPFCFGHHPAFPWPLPGADGLPHQIHLDGPRAPKHLRIDGDGLLQPEVHASVFKDGVLTLDHAYFADDALIYAEGTGSSLWYGAKGHPGVRVDCPDMPHLGIWTKPGAPYICIEPWHGLPSAAAVEEPLDRRPGAITLAPGEATTLAMRLAFAAAGPA</sequence>
<dbReference type="InterPro" id="IPR037481">
    <property type="entry name" value="LacX"/>
</dbReference>
<dbReference type="InterPro" id="IPR008183">
    <property type="entry name" value="Aldose_1/G6P_1-epimerase"/>
</dbReference>
<dbReference type="InterPro" id="IPR011013">
    <property type="entry name" value="Gal_mutarotase_sf_dom"/>
</dbReference>
<dbReference type="EMBL" id="QQTP01000018">
    <property type="protein sequence ID" value="RDJ20441.1"/>
    <property type="molecule type" value="Genomic_DNA"/>
</dbReference>